<dbReference type="PROSITE" id="PS00216">
    <property type="entry name" value="SUGAR_TRANSPORT_1"/>
    <property type="match status" value="1"/>
</dbReference>
<feature type="transmembrane region" description="Helical" evidence="6">
    <location>
        <begin position="258"/>
        <end position="275"/>
    </location>
</feature>
<evidence type="ECO:0000256" key="6">
    <source>
        <dbReference type="SAM" id="Phobius"/>
    </source>
</evidence>
<feature type="transmembrane region" description="Helical" evidence="6">
    <location>
        <begin position="389"/>
        <end position="410"/>
    </location>
</feature>
<dbReference type="Gene3D" id="1.20.1250.20">
    <property type="entry name" value="MFS general substrate transporter like domains"/>
    <property type="match status" value="1"/>
</dbReference>
<dbReference type="SUPFAM" id="SSF103473">
    <property type="entry name" value="MFS general substrate transporter"/>
    <property type="match status" value="1"/>
</dbReference>
<dbReference type="InterPro" id="IPR005829">
    <property type="entry name" value="Sugar_transporter_CS"/>
</dbReference>
<dbReference type="OrthoDB" id="2351791at2759"/>
<feature type="transmembrane region" description="Helical" evidence="6">
    <location>
        <begin position="100"/>
        <end position="121"/>
    </location>
</feature>
<feature type="region of interest" description="Disordered" evidence="5">
    <location>
        <begin position="1"/>
        <end position="24"/>
    </location>
</feature>
<feature type="transmembrane region" description="Helical" evidence="6">
    <location>
        <begin position="217"/>
        <end position="237"/>
    </location>
</feature>
<proteinExistence type="predicted"/>
<dbReference type="InterPro" id="IPR020846">
    <property type="entry name" value="MFS_dom"/>
</dbReference>
<dbReference type="GO" id="GO:0022857">
    <property type="term" value="F:transmembrane transporter activity"/>
    <property type="evidence" value="ECO:0007669"/>
    <property type="project" value="InterPro"/>
</dbReference>
<evidence type="ECO:0000256" key="1">
    <source>
        <dbReference type="ARBA" id="ARBA00004141"/>
    </source>
</evidence>
<feature type="transmembrane region" description="Helical" evidence="6">
    <location>
        <begin position="416"/>
        <end position="439"/>
    </location>
</feature>
<dbReference type="PANTHER" id="PTHR23501">
    <property type="entry name" value="MAJOR FACILITATOR SUPERFAMILY"/>
    <property type="match status" value="1"/>
</dbReference>
<dbReference type="Proteomes" id="UP000660729">
    <property type="component" value="Unassembled WGS sequence"/>
</dbReference>
<feature type="transmembrane region" description="Helical" evidence="6">
    <location>
        <begin position="460"/>
        <end position="479"/>
    </location>
</feature>
<comment type="subcellular location">
    <subcellularLocation>
        <location evidence="1">Membrane</location>
        <topology evidence="1">Multi-pass membrane protein</topology>
    </subcellularLocation>
</comment>
<evidence type="ECO:0000259" key="7">
    <source>
        <dbReference type="PROSITE" id="PS50850"/>
    </source>
</evidence>
<keyword evidence="9" id="KW-1185">Reference proteome</keyword>
<feature type="transmembrane region" description="Helical" evidence="6">
    <location>
        <begin position="193"/>
        <end position="211"/>
    </location>
</feature>
<feature type="transmembrane region" description="Helical" evidence="6">
    <location>
        <begin position="361"/>
        <end position="382"/>
    </location>
</feature>
<dbReference type="PROSITE" id="PS50850">
    <property type="entry name" value="MFS"/>
    <property type="match status" value="1"/>
</dbReference>
<gene>
    <name evidence="8" type="ORF">HII31_12601</name>
</gene>
<keyword evidence="4 6" id="KW-0472">Membrane</keyword>
<evidence type="ECO:0000313" key="8">
    <source>
        <dbReference type="EMBL" id="KAF7186074.1"/>
    </source>
</evidence>
<dbReference type="PANTHER" id="PTHR23501:SF94">
    <property type="entry name" value="MAJOR FACILITATOR SUPERFAMILY (MFS) PROFILE DOMAIN-CONTAINING PROTEIN"/>
    <property type="match status" value="1"/>
</dbReference>
<evidence type="ECO:0000256" key="2">
    <source>
        <dbReference type="ARBA" id="ARBA00022692"/>
    </source>
</evidence>
<accession>A0A8H6VFC2</accession>
<dbReference type="InterPro" id="IPR036259">
    <property type="entry name" value="MFS_trans_sf"/>
</dbReference>
<feature type="transmembrane region" description="Helical" evidence="6">
    <location>
        <begin position="281"/>
        <end position="303"/>
    </location>
</feature>
<dbReference type="Pfam" id="PF07690">
    <property type="entry name" value="MFS_1"/>
    <property type="match status" value="1"/>
</dbReference>
<name>A0A8H6VFC2_9PEZI</name>
<sequence>MARTDEKHLSVMTSETASTSDEKHLSKFTMSSAVSVSSLEAAHPNAKTDASPEWKPSKQIKLIVLGQICVLFAISLDMTILTATLPTVAQALHANSVETFWIAASYLLANAVVQPVMAALADIFGRRSVIFTALALFTIGSIICCAANNVAAMLAGRTIQGIGGGGILSVNLIIISDLIPLRARPKFISIQQLVVSIGFNIAPIIGGVLVKVTTWRWLFYINLPFCGIGLVVIPFVLKYQKPESTVGEKLSSVDWIGSTSFISGMTATLVGLTWGGSQFSWTSAATLVPLIGGIFVVCGTGLYEKYLATTTFLRTSLFSTWSAIAIYFCTVLQGLTLFSEVYFLCLYLITVKLHTPLEAGTYLLAFSAVCVPTSGIIGPLIARVGSYRWAIWIGWIMTTLSLGLLTLLNVHTPTKVWVVLFIVAGLGQGILFIAHSVASQAACRQKDAAHASAMYSFMRSLGLCLGVALGGAIWTNFFAQRLVHLGLPAEIAKSGEAAVYILKTMTDLALKESIIGAIAWSFRMLFATLCGISGLGLIIACCFIKGHSLDQDLETEHVLRSEKTDVAVPEPGSPALERKWSITSGVC</sequence>
<reference evidence="8" key="1">
    <citation type="submission" date="2020-04" db="EMBL/GenBank/DDBJ databases">
        <title>Draft genome resource of the tomato pathogen Pseudocercospora fuligena.</title>
        <authorList>
            <person name="Zaccaron A."/>
        </authorList>
    </citation>
    <scope>NUCLEOTIDE SEQUENCE</scope>
    <source>
        <strain evidence="8">PF001</strain>
    </source>
</reference>
<feature type="transmembrane region" description="Helical" evidence="6">
    <location>
        <begin position="161"/>
        <end position="181"/>
    </location>
</feature>
<keyword evidence="3 6" id="KW-1133">Transmembrane helix</keyword>
<feature type="transmembrane region" description="Helical" evidence="6">
    <location>
        <begin position="62"/>
        <end position="88"/>
    </location>
</feature>
<dbReference type="GO" id="GO:0005886">
    <property type="term" value="C:plasma membrane"/>
    <property type="evidence" value="ECO:0007669"/>
    <property type="project" value="TreeGrafter"/>
</dbReference>
<feature type="transmembrane region" description="Helical" evidence="6">
    <location>
        <begin position="324"/>
        <end position="349"/>
    </location>
</feature>
<feature type="transmembrane region" description="Helical" evidence="6">
    <location>
        <begin position="520"/>
        <end position="544"/>
    </location>
</feature>
<feature type="domain" description="Major facilitator superfamily (MFS) profile" evidence="7">
    <location>
        <begin position="63"/>
        <end position="507"/>
    </location>
</feature>
<protein>
    <submittedName>
        <fullName evidence="8">MFS transporter L2</fullName>
    </submittedName>
</protein>
<comment type="caution">
    <text evidence="8">The sequence shown here is derived from an EMBL/GenBank/DDBJ whole genome shotgun (WGS) entry which is preliminary data.</text>
</comment>
<keyword evidence="2 6" id="KW-0812">Transmembrane</keyword>
<dbReference type="Gene3D" id="1.20.1720.10">
    <property type="entry name" value="Multidrug resistance protein D"/>
    <property type="match status" value="1"/>
</dbReference>
<evidence type="ECO:0000256" key="5">
    <source>
        <dbReference type="SAM" id="MobiDB-lite"/>
    </source>
</evidence>
<dbReference type="InterPro" id="IPR011701">
    <property type="entry name" value="MFS"/>
</dbReference>
<organism evidence="8 9">
    <name type="scientific">Pseudocercospora fuligena</name>
    <dbReference type="NCBI Taxonomy" id="685502"/>
    <lineage>
        <taxon>Eukaryota</taxon>
        <taxon>Fungi</taxon>
        <taxon>Dikarya</taxon>
        <taxon>Ascomycota</taxon>
        <taxon>Pezizomycotina</taxon>
        <taxon>Dothideomycetes</taxon>
        <taxon>Dothideomycetidae</taxon>
        <taxon>Mycosphaerellales</taxon>
        <taxon>Mycosphaerellaceae</taxon>
        <taxon>Pseudocercospora</taxon>
    </lineage>
</organism>
<evidence type="ECO:0000313" key="9">
    <source>
        <dbReference type="Proteomes" id="UP000660729"/>
    </source>
</evidence>
<dbReference type="EMBL" id="JABCIY010000270">
    <property type="protein sequence ID" value="KAF7186074.1"/>
    <property type="molecule type" value="Genomic_DNA"/>
</dbReference>
<feature type="transmembrane region" description="Helical" evidence="6">
    <location>
        <begin position="133"/>
        <end position="155"/>
    </location>
</feature>
<dbReference type="AlphaFoldDB" id="A0A8H6VFC2"/>
<evidence type="ECO:0000256" key="3">
    <source>
        <dbReference type="ARBA" id="ARBA00022989"/>
    </source>
</evidence>
<evidence type="ECO:0000256" key="4">
    <source>
        <dbReference type="ARBA" id="ARBA00023136"/>
    </source>
</evidence>